<dbReference type="AlphaFoldDB" id="A0A6A6W7K5"/>
<evidence type="ECO:0000256" key="7">
    <source>
        <dbReference type="ARBA" id="ARBA00023098"/>
    </source>
</evidence>
<keyword evidence="5" id="KW-0007">Acetylation</keyword>
<dbReference type="GO" id="GO:0005739">
    <property type="term" value="C:mitochondrion"/>
    <property type="evidence" value="ECO:0007669"/>
    <property type="project" value="TreeGrafter"/>
</dbReference>
<keyword evidence="6" id="KW-0843">Virulence</keyword>
<dbReference type="SUPFAM" id="SSF52096">
    <property type="entry name" value="ClpP/crotonase"/>
    <property type="match status" value="1"/>
</dbReference>
<dbReference type="RefSeq" id="XP_033600976.1">
    <property type="nucleotide sequence ID" value="XM_033742746.1"/>
</dbReference>
<dbReference type="EMBL" id="ML996571">
    <property type="protein sequence ID" value="KAF2758525.1"/>
    <property type="molecule type" value="Genomic_DNA"/>
</dbReference>
<proteinExistence type="inferred from homology"/>
<dbReference type="Pfam" id="PF00378">
    <property type="entry name" value="ECH_1"/>
    <property type="match status" value="1"/>
</dbReference>
<keyword evidence="7" id="KW-0443">Lipid metabolism</keyword>
<comment type="similarity">
    <text evidence="3">Belongs to the enoyl-CoA hydratase/isomerase family.</text>
</comment>
<dbReference type="GO" id="GO:0006635">
    <property type="term" value="P:fatty acid beta-oxidation"/>
    <property type="evidence" value="ECO:0007669"/>
    <property type="project" value="UniProtKB-UniPathway"/>
</dbReference>
<dbReference type="InterPro" id="IPR001753">
    <property type="entry name" value="Enoyl-CoA_hydra/iso"/>
</dbReference>
<accession>A0A6A6W7K5</accession>
<dbReference type="GO" id="GO:0051750">
    <property type="term" value="F:delta(3,5)-delta(2,4)-dienoyl-CoA isomerase activity"/>
    <property type="evidence" value="ECO:0007669"/>
    <property type="project" value="TreeGrafter"/>
</dbReference>
<sequence length="281" mass="30192">MAETYEYADFKVTFLEQYIAHVEINRPEKLNSFTDSMFNTIGAIFTRLSTSPDVRVILLSGAGPKAFTAGLDVTAASQGPVFSPSSTRDAARIAFSHNAHIAHYQACVSAIEKCTKPVIALLHGYSYGMAIDLSTACDVRLCVADAAMCVKEVDIGIAADVGTLSRLPKVVGSASWIKDVCLTARVFGAEEALQQGFVSRVLASKEEGVEVALGLARVIASKSPVAVVGTKELLNYSRDRTVEEGLKYTAVWNAAMLQTEDVKKAIFSGLKKGKTPTFEKL</sequence>
<dbReference type="Gene3D" id="3.90.226.10">
    <property type="entry name" value="2-enoyl-CoA Hydratase, Chain A, domain 1"/>
    <property type="match status" value="1"/>
</dbReference>
<dbReference type="FunFam" id="1.10.12.10:FF:000004">
    <property type="entry name" value="Delta3,5-delta2,4-dienoyl-CoA isomerase"/>
    <property type="match status" value="1"/>
</dbReference>
<comment type="subcellular location">
    <subcellularLocation>
        <location evidence="1">Peroxisome</location>
    </subcellularLocation>
</comment>
<evidence type="ECO:0000256" key="9">
    <source>
        <dbReference type="ARBA" id="ARBA00023235"/>
    </source>
</evidence>
<evidence type="ECO:0000256" key="8">
    <source>
        <dbReference type="ARBA" id="ARBA00023140"/>
    </source>
</evidence>
<keyword evidence="8" id="KW-0576">Peroxisome</keyword>
<organism evidence="10 11">
    <name type="scientific">Pseudovirgaria hyperparasitica</name>
    <dbReference type="NCBI Taxonomy" id="470096"/>
    <lineage>
        <taxon>Eukaryota</taxon>
        <taxon>Fungi</taxon>
        <taxon>Dikarya</taxon>
        <taxon>Ascomycota</taxon>
        <taxon>Pezizomycotina</taxon>
        <taxon>Dothideomycetes</taxon>
        <taxon>Dothideomycetes incertae sedis</taxon>
        <taxon>Acrospermales</taxon>
        <taxon>Acrospermaceae</taxon>
        <taxon>Pseudovirgaria</taxon>
    </lineage>
</organism>
<evidence type="ECO:0000256" key="6">
    <source>
        <dbReference type="ARBA" id="ARBA00023026"/>
    </source>
</evidence>
<dbReference type="PANTHER" id="PTHR43149:SF1">
    <property type="entry name" value="DELTA(3,5)-DELTA(2,4)-DIENOYL-COA ISOMERASE, MITOCHONDRIAL"/>
    <property type="match status" value="1"/>
</dbReference>
<evidence type="ECO:0000313" key="11">
    <source>
        <dbReference type="Proteomes" id="UP000799437"/>
    </source>
</evidence>
<dbReference type="InterPro" id="IPR014748">
    <property type="entry name" value="Enoyl-CoA_hydra_C"/>
</dbReference>
<dbReference type="InterPro" id="IPR045002">
    <property type="entry name" value="Ech1-like"/>
</dbReference>
<comment type="pathway">
    <text evidence="2">Lipid metabolism; fatty acid beta-oxidation.</text>
</comment>
<evidence type="ECO:0000256" key="5">
    <source>
        <dbReference type="ARBA" id="ARBA00022990"/>
    </source>
</evidence>
<keyword evidence="9 10" id="KW-0413">Isomerase</keyword>
<protein>
    <submittedName>
        <fullName evidence="10">Delta-delta-dienoyl-CoA isomerase</fullName>
    </submittedName>
</protein>
<dbReference type="InterPro" id="IPR029045">
    <property type="entry name" value="ClpP/crotonase-like_dom_sf"/>
</dbReference>
<name>A0A6A6W7K5_9PEZI</name>
<dbReference type="UniPathway" id="UPA00659"/>
<evidence type="ECO:0000256" key="3">
    <source>
        <dbReference type="ARBA" id="ARBA00005254"/>
    </source>
</evidence>
<reference evidence="10" key="1">
    <citation type="journal article" date="2020" name="Stud. Mycol.">
        <title>101 Dothideomycetes genomes: a test case for predicting lifestyles and emergence of pathogens.</title>
        <authorList>
            <person name="Haridas S."/>
            <person name="Albert R."/>
            <person name="Binder M."/>
            <person name="Bloem J."/>
            <person name="Labutti K."/>
            <person name="Salamov A."/>
            <person name="Andreopoulos B."/>
            <person name="Baker S."/>
            <person name="Barry K."/>
            <person name="Bills G."/>
            <person name="Bluhm B."/>
            <person name="Cannon C."/>
            <person name="Castanera R."/>
            <person name="Culley D."/>
            <person name="Daum C."/>
            <person name="Ezra D."/>
            <person name="Gonzalez J."/>
            <person name="Henrissat B."/>
            <person name="Kuo A."/>
            <person name="Liang C."/>
            <person name="Lipzen A."/>
            <person name="Lutzoni F."/>
            <person name="Magnuson J."/>
            <person name="Mondo S."/>
            <person name="Nolan M."/>
            <person name="Ohm R."/>
            <person name="Pangilinan J."/>
            <person name="Park H.-J."/>
            <person name="Ramirez L."/>
            <person name="Alfaro M."/>
            <person name="Sun H."/>
            <person name="Tritt A."/>
            <person name="Yoshinaga Y."/>
            <person name="Zwiers L.-H."/>
            <person name="Turgeon B."/>
            <person name="Goodwin S."/>
            <person name="Spatafora J."/>
            <person name="Crous P."/>
            <person name="Grigoriev I."/>
        </authorList>
    </citation>
    <scope>NUCLEOTIDE SEQUENCE</scope>
    <source>
        <strain evidence="10">CBS 121739</strain>
    </source>
</reference>
<dbReference type="Gene3D" id="1.10.12.10">
    <property type="entry name" value="Lyase 2-enoyl-coa Hydratase, Chain A, domain 2"/>
    <property type="match status" value="1"/>
</dbReference>
<dbReference type="Proteomes" id="UP000799437">
    <property type="component" value="Unassembled WGS sequence"/>
</dbReference>
<evidence type="ECO:0000256" key="2">
    <source>
        <dbReference type="ARBA" id="ARBA00005005"/>
    </source>
</evidence>
<evidence type="ECO:0000256" key="1">
    <source>
        <dbReference type="ARBA" id="ARBA00004275"/>
    </source>
</evidence>
<dbReference type="PANTHER" id="PTHR43149">
    <property type="entry name" value="ENOYL-COA HYDRATASE"/>
    <property type="match status" value="1"/>
</dbReference>
<dbReference type="CDD" id="cd06558">
    <property type="entry name" value="crotonase-like"/>
    <property type="match status" value="1"/>
</dbReference>
<dbReference type="GO" id="GO:0005777">
    <property type="term" value="C:peroxisome"/>
    <property type="evidence" value="ECO:0007669"/>
    <property type="project" value="UniProtKB-SubCell"/>
</dbReference>
<evidence type="ECO:0000313" key="10">
    <source>
        <dbReference type="EMBL" id="KAF2758525.1"/>
    </source>
</evidence>
<keyword evidence="11" id="KW-1185">Reference proteome</keyword>
<dbReference type="GeneID" id="54483800"/>
<keyword evidence="4" id="KW-0276">Fatty acid metabolism</keyword>
<dbReference type="FunFam" id="3.90.226.10:FF:000024">
    <property type="entry name" value="Delta3,5-delta2,4-dienoyl-CoA isomerase"/>
    <property type="match status" value="1"/>
</dbReference>
<gene>
    <name evidence="10" type="ORF">EJ05DRAFT_464370</name>
</gene>
<dbReference type="OrthoDB" id="14970at2759"/>
<evidence type="ECO:0000256" key="4">
    <source>
        <dbReference type="ARBA" id="ARBA00022832"/>
    </source>
</evidence>